<protein>
    <submittedName>
        <fullName evidence="6">Helix-turn-helix domain-containing protein</fullName>
    </submittedName>
</protein>
<dbReference type="Pfam" id="PF00440">
    <property type="entry name" value="TetR_N"/>
    <property type="match status" value="1"/>
</dbReference>
<dbReference type="InterPro" id="IPR001647">
    <property type="entry name" value="HTH_TetR"/>
</dbReference>
<evidence type="ECO:0000256" key="3">
    <source>
        <dbReference type="ARBA" id="ARBA00023163"/>
    </source>
</evidence>
<organism evidence="6 7">
    <name type="scientific">Streptomyces solicathayae</name>
    <dbReference type="NCBI Taxonomy" id="3081768"/>
    <lineage>
        <taxon>Bacteria</taxon>
        <taxon>Bacillati</taxon>
        <taxon>Actinomycetota</taxon>
        <taxon>Actinomycetes</taxon>
        <taxon>Kitasatosporales</taxon>
        <taxon>Streptomycetaceae</taxon>
        <taxon>Streptomyces</taxon>
    </lineage>
</organism>
<proteinExistence type="predicted"/>
<dbReference type="PROSITE" id="PS50977">
    <property type="entry name" value="HTH_TETR_2"/>
    <property type="match status" value="1"/>
</dbReference>
<keyword evidence="1" id="KW-0805">Transcription regulation</keyword>
<evidence type="ECO:0000259" key="5">
    <source>
        <dbReference type="PROSITE" id="PS50977"/>
    </source>
</evidence>
<reference evidence="6 7" key="1">
    <citation type="submission" date="2023-10" db="EMBL/GenBank/DDBJ databases">
        <title>The genome sequence of Streptomyces sp. HUAS YS2.</title>
        <authorList>
            <person name="Mo P."/>
        </authorList>
    </citation>
    <scope>NUCLEOTIDE SEQUENCE [LARGE SCALE GENOMIC DNA]</scope>
    <source>
        <strain evidence="6 7">HUAS YS2</strain>
    </source>
</reference>
<dbReference type="SUPFAM" id="SSF48498">
    <property type="entry name" value="Tetracyclin repressor-like, C-terminal domain"/>
    <property type="match status" value="1"/>
</dbReference>
<dbReference type="InterPro" id="IPR009057">
    <property type="entry name" value="Homeodomain-like_sf"/>
</dbReference>
<accession>A0ABZ0LU78</accession>
<dbReference type="SUPFAM" id="SSF46689">
    <property type="entry name" value="Homeodomain-like"/>
    <property type="match status" value="1"/>
</dbReference>
<dbReference type="PANTHER" id="PTHR47506:SF1">
    <property type="entry name" value="HTH-TYPE TRANSCRIPTIONAL REGULATOR YJDC"/>
    <property type="match status" value="1"/>
</dbReference>
<dbReference type="Gene3D" id="1.10.10.60">
    <property type="entry name" value="Homeodomain-like"/>
    <property type="match status" value="1"/>
</dbReference>
<feature type="domain" description="HTH tetR-type" evidence="5">
    <location>
        <begin position="6"/>
        <end position="66"/>
    </location>
</feature>
<evidence type="ECO:0000313" key="7">
    <source>
        <dbReference type="Proteomes" id="UP001301731"/>
    </source>
</evidence>
<evidence type="ECO:0000256" key="1">
    <source>
        <dbReference type="ARBA" id="ARBA00023015"/>
    </source>
</evidence>
<dbReference type="EMBL" id="CP137573">
    <property type="protein sequence ID" value="WOX23026.1"/>
    <property type="molecule type" value="Genomic_DNA"/>
</dbReference>
<dbReference type="Gene3D" id="1.10.357.10">
    <property type="entry name" value="Tetracycline Repressor, domain 2"/>
    <property type="match status" value="1"/>
</dbReference>
<keyword evidence="2 4" id="KW-0238">DNA-binding</keyword>
<keyword evidence="7" id="KW-1185">Reference proteome</keyword>
<dbReference type="InterPro" id="IPR036271">
    <property type="entry name" value="Tet_transcr_reg_TetR-rel_C_sf"/>
</dbReference>
<feature type="DNA-binding region" description="H-T-H motif" evidence="4">
    <location>
        <begin position="29"/>
        <end position="48"/>
    </location>
</feature>
<name>A0ABZ0LU78_9ACTN</name>
<dbReference type="RefSeq" id="WP_318104511.1">
    <property type="nucleotide sequence ID" value="NZ_CP137573.1"/>
</dbReference>
<evidence type="ECO:0000313" key="6">
    <source>
        <dbReference type="EMBL" id="WOX23026.1"/>
    </source>
</evidence>
<sequence length="207" mass="22096">MPDIKHFDPDAALEAAMQLFWRQGASSTGIQEVVTATGLNRSSLYSTFGGKQQLYLSALRRYAEQRADVAYRAIAEDERGLPAVEEFFEALVEVRCTGEHARWGCMITNAIAAGENGDPDVGAVLDEQYRALTDALEQALVTADRLGLLAPAPAAAPRAAAEVLVLLAYGVNLRSRAGAEPAELRRTVATALGTLRVPKRAAGDGGR</sequence>
<dbReference type="Proteomes" id="UP001301731">
    <property type="component" value="Chromosome"/>
</dbReference>
<evidence type="ECO:0000256" key="4">
    <source>
        <dbReference type="PROSITE-ProRule" id="PRU00335"/>
    </source>
</evidence>
<keyword evidence="3" id="KW-0804">Transcription</keyword>
<evidence type="ECO:0000256" key="2">
    <source>
        <dbReference type="ARBA" id="ARBA00023125"/>
    </source>
</evidence>
<dbReference type="PANTHER" id="PTHR47506">
    <property type="entry name" value="TRANSCRIPTIONAL REGULATORY PROTEIN"/>
    <property type="match status" value="1"/>
</dbReference>
<gene>
    <name evidence="6" type="ORF">R2D22_17120</name>
</gene>